<protein>
    <submittedName>
        <fullName evidence="1">Uncharacterized protein</fullName>
    </submittedName>
</protein>
<keyword evidence="2" id="KW-1185">Reference proteome</keyword>
<organism evidence="1 2">
    <name type="scientific">Martelella mediterranea</name>
    <dbReference type="NCBI Taxonomy" id="293089"/>
    <lineage>
        <taxon>Bacteria</taxon>
        <taxon>Pseudomonadati</taxon>
        <taxon>Pseudomonadota</taxon>
        <taxon>Alphaproteobacteria</taxon>
        <taxon>Hyphomicrobiales</taxon>
        <taxon>Aurantimonadaceae</taxon>
        <taxon>Martelella</taxon>
    </lineage>
</organism>
<proteinExistence type="predicted"/>
<dbReference type="Proteomes" id="UP000295097">
    <property type="component" value="Unassembled WGS sequence"/>
</dbReference>
<gene>
    <name evidence="1" type="ORF">EDC90_10882</name>
</gene>
<dbReference type="EMBL" id="SMAR01000088">
    <property type="protein sequence ID" value="TCT27378.1"/>
    <property type="molecule type" value="Genomic_DNA"/>
</dbReference>
<evidence type="ECO:0000313" key="1">
    <source>
        <dbReference type="EMBL" id="TCT27378.1"/>
    </source>
</evidence>
<dbReference type="AlphaFoldDB" id="A0A4R3NE08"/>
<evidence type="ECO:0000313" key="2">
    <source>
        <dbReference type="Proteomes" id="UP000295097"/>
    </source>
</evidence>
<reference evidence="1 2" key="1">
    <citation type="submission" date="2019-03" db="EMBL/GenBank/DDBJ databases">
        <title>Freshwater and sediment microbial communities from various areas in North America, analyzing microbe dynamics in response to fracking.</title>
        <authorList>
            <person name="Lamendella R."/>
        </authorList>
    </citation>
    <scope>NUCLEOTIDE SEQUENCE [LARGE SCALE GENOMIC DNA]</scope>
    <source>
        <strain evidence="1 2">175.2</strain>
    </source>
</reference>
<name>A0A4R3NE08_9HYPH</name>
<accession>A0A4R3NE08</accession>
<comment type="caution">
    <text evidence="1">The sequence shown here is derived from an EMBL/GenBank/DDBJ whole genome shotgun (WGS) entry which is preliminary data.</text>
</comment>
<sequence>MNCFHGNMLTRCDPNTAYEALLDGADCRAFGPKPIENWVHQCLCHRFQSEFPQGPHRPAPHTGNSQWTLLAVTLGDIHMILRLDTSIVVRGGSLVALIVKIVEADQRNILRDINSNFFQSPGKAECHDIVCAEVAFRQFPAGSQIFCRVSMGAAEGRFDGNDQRRINLKAMAPCCENRRHTAAC</sequence>